<dbReference type="Gene3D" id="3.30.420.40">
    <property type="match status" value="1"/>
</dbReference>
<dbReference type="EMBL" id="BARS01013817">
    <property type="protein sequence ID" value="GAF87328.1"/>
    <property type="molecule type" value="Genomic_DNA"/>
</dbReference>
<name>X0T1H7_9ZZZZ</name>
<organism evidence="1">
    <name type="scientific">marine sediment metagenome</name>
    <dbReference type="NCBI Taxonomy" id="412755"/>
    <lineage>
        <taxon>unclassified sequences</taxon>
        <taxon>metagenomes</taxon>
        <taxon>ecological metagenomes</taxon>
    </lineage>
</organism>
<evidence type="ECO:0000313" key="1">
    <source>
        <dbReference type="EMBL" id="GAF87328.1"/>
    </source>
</evidence>
<accession>X0T1H7</accession>
<proteinExistence type="predicted"/>
<comment type="caution">
    <text evidence="1">The sequence shown here is derived from an EMBL/GenBank/DDBJ whole genome shotgun (WGS) entry which is preliminary data.</text>
</comment>
<protein>
    <recommendedName>
        <fullName evidence="2">SHS2 domain-containing protein</fullName>
    </recommendedName>
</protein>
<dbReference type="AlphaFoldDB" id="X0T1H7"/>
<sequence>MLKVLSRRETGPIGLDVGSESIKALQLCRSAGKLWVAAAAHWQFPHNGSGSGTDAPGRMSLAVQAVRDMLKRGKFRGRDVVSCLRGEELDVRNVRLPQM</sequence>
<reference evidence="1" key="1">
    <citation type="journal article" date="2014" name="Front. Microbiol.">
        <title>High frequency of phylogenetically diverse reductive dehalogenase-homologous genes in deep subseafloor sedimentary metagenomes.</title>
        <authorList>
            <person name="Kawai M."/>
            <person name="Futagami T."/>
            <person name="Toyoda A."/>
            <person name="Takaki Y."/>
            <person name="Nishi S."/>
            <person name="Hori S."/>
            <person name="Arai W."/>
            <person name="Tsubouchi T."/>
            <person name="Morono Y."/>
            <person name="Uchiyama I."/>
            <person name="Ito T."/>
            <person name="Fujiyama A."/>
            <person name="Inagaki F."/>
            <person name="Takami H."/>
        </authorList>
    </citation>
    <scope>NUCLEOTIDE SEQUENCE</scope>
    <source>
        <strain evidence="1">Expedition CK06-06</strain>
    </source>
</reference>
<feature type="non-terminal residue" evidence="1">
    <location>
        <position position="99"/>
    </location>
</feature>
<evidence type="ECO:0008006" key="2">
    <source>
        <dbReference type="Google" id="ProtNLM"/>
    </source>
</evidence>
<gene>
    <name evidence="1" type="ORF">S01H1_23735</name>
</gene>